<dbReference type="AlphaFoldDB" id="A0A2A9CVY0"/>
<protein>
    <submittedName>
        <fullName evidence="5">ArsR family transcriptional regulator</fullName>
    </submittedName>
</protein>
<evidence type="ECO:0000256" key="1">
    <source>
        <dbReference type="ARBA" id="ARBA00023015"/>
    </source>
</evidence>
<keyword evidence="2" id="KW-0238">DNA-binding</keyword>
<feature type="domain" description="HTH arsR-type" evidence="4">
    <location>
        <begin position="8"/>
        <end position="103"/>
    </location>
</feature>
<dbReference type="SUPFAM" id="SSF46785">
    <property type="entry name" value="Winged helix' DNA-binding domain"/>
    <property type="match status" value="1"/>
</dbReference>
<dbReference type="PANTHER" id="PTHR33154">
    <property type="entry name" value="TRANSCRIPTIONAL REGULATOR, ARSR FAMILY"/>
    <property type="match status" value="1"/>
</dbReference>
<proteinExistence type="predicted"/>
<dbReference type="Gene3D" id="1.10.10.10">
    <property type="entry name" value="Winged helix-like DNA-binding domain superfamily/Winged helix DNA-binding domain"/>
    <property type="match status" value="1"/>
</dbReference>
<dbReference type="InterPro" id="IPR011991">
    <property type="entry name" value="ArsR-like_HTH"/>
</dbReference>
<reference evidence="5 6" key="1">
    <citation type="submission" date="2017-10" db="EMBL/GenBank/DDBJ databases">
        <title>Sequencing the genomes of 1000 actinobacteria strains.</title>
        <authorList>
            <person name="Klenk H.-P."/>
        </authorList>
    </citation>
    <scope>NUCLEOTIDE SEQUENCE [LARGE SCALE GENOMIC DNA]</scope>
    <source>
        <strain evidence="5 6">DSM 15597</strain>
    </source>
</reference>
<dbReference type="GO" id="GO:0003700">
    <property type="term" value="F:DNA-binding transcription factor activity"/>
    <property type="evidence" value="ECO:0007669"/>
    <property type="project" value="InterPro"/>
</dbReference>
<dbReference type="InterPro" id="IPR051081">
    <property type="entry name" value="HTH_MetalResp_TranReg"/>
</dbReference>
<keyword evidence="6" id="KW-1185">Reference proteome</keyword>
<dbReference type="GO" id="GO:0003677">
    <property type="term" value="F:DNA binding"/>
    <property type="evidence" value="ECO:0007669"/>
    <property type="project" value="UniProtKB-KW"/>
</dbReference>
<gene>
    <name evidence="5" type="ORF">ATK74_2312</name>
</gene>
<evidence type="ECO:0000313" key="5">
    <source>
        <dbReference type="EMBL" id="PFG17739.1"/>
    </source>
</evidence>
<keyword evidence="1" id="KW-0805">Transcription regulation</keyword>
<dbReference type="InterPro" id="IPR001845">
    <property type="entry name" value="HTH_ArsR_DNA-bd_dom"/>
</dbReference>
<organism evidence="5 6">
    <name type="scientific">Propionicimonas paludicola</name>
    <dbReference type="NCBI Taxonomy" id="185243"/>
    <lineage>
        <taxon>Bacteria</taxon>
        <taxon>Bacillati</taxon>
        <taxon>Actinomycetota</taxon>
        <taxon>Actinomycetes</taxon>
        <taxon>Propionibacteriales</taxon>
        <taxon>Nocardioidaceae</taxon>
        <taxon>Propionicimonas</taxon>
    </lineage>
</organism>
<dbReference type="EMBL" id="PDJC01000001">
    <property type="protein sequence ID" value="PFG17739.1"/>
    <property type="molecule type" value="Genomic_DNA"/>
</dbReference>
<accession>A0A2A9CVY0</accession>
<dbReference type="InterPro" id="IPR036388">
    <property type="entry name" value="WH-like_DNA-bd_sf"/>
</dbReference>
<evidence type="ECO:0000256" key="2">
    <source>
        <dbReference type="ARBA" id="ARBA00023125"/>
    </source>
</evidence>
<name>A0A2A9CVY0_9ACTN</name>
<evidence type="ECO:0000256" key="3">
    <source>
        <dbReference type="ARBA" id="ARBA00023163"/>
    </source>
</evidence>
<dbReference type="InterPro" id="IPR036390">
    <property type="entry name" value="WH_DNA-bd_sf"/>
</dbReference>
<evidence type="ECO:0000259" key="4">
    <source>
        <dbReference type="PROSITE" id="PS50987"/>
    </source>
</evidence>
<dbReference type="Proteomes" id="UP000226079">
    <property type="component" value="Unassembled WGS sequence"/>
</dbReference>
<dbReference type="PANTHER" id="PTHR33154:SF18">
    <property type="entry name" value="ARSENICAL RESISTANCE OPERON REPRESSOR"/>
    <property type="match status" value="1"/>
</dbReference>
<sequence length="118" mass="12946">MTYTSTVLESNAVEVSVPLLAAVADPIRWQLIAQLSDREERCVCQLTTEPQIPANLLSYHLKVLREAGLVVGNRRGRWIDYRLTPDALDRLHAALPVPGTRTCGCAVDPAPELLGVTQ</sequence>
<dbReference type="CDD" id="cd00090">
    <property type="entry name" value="HTH_ARSR"/>
    <property type="match status" value="1"/>
</dbReference>
<dbReference type="NCBIfam" id="NF033788">
    <property type="entry name" value="HTH_metalloreg"/>
    <property type="match status" value="1"/>
</dbReference>
<comment type="caution">
    <text evidence="5">The sequence shown here is derived from an EMBL/GenBank/DDBJ whole genome shotgun (WGS) entry which is preliminary data.</text>
</comment>
<dbReference type="PRINTS" id="PR00778">
    <property type="entry name" value="HTHARSR"/>
</dbReference>
<dbReference type="PROSITE" id="PS50987">
    <property type="entry name" value="HTH_ARSR_2"/>
    <property type="match status" value="1"/>
</dbReference>
<evidence type="ECO:0000313" key="6">
    <source>
        <dbReference type="Proteomes" id="UP000226079"/>
    </source>
</evidence>
<dbReference type="SMART" id="SM00418">
    <property type="entry name" value="HTH_ARSR"/>
    <property type="match status" value="1"/>
</dbReference>
<dbReference type="Pfam" id="PF01022">
    <property type="entry name" value="HTH_5"/>
    <property type="match status" value="1"/>
</dbReference>
<keyword evidence="3" id="KW-0804">Transcription</keyword>